<keyword evidence="5 11" id="KW-0645">Protease</keyword>
<dbReference type="FunCoup" id="A0A3P8WNS6">
    <property type="interactions" value="309"/>
</dbReference>
<dbReference type="STRING" id="244447.ENSCSEP00000028142"/>
<comment type="similarity">
    <text evidence="2 11">Belongs to the peptidase C54 family.</text>
</comment>
<dbReference type="GO" id="GO:0034727">
    <property type="term" value="P:piecemeal microautophagy of the nucleus"/>
    <property type="evidence" value="ECO:0007669"/>
    <property type="project" value="TreeGrafter"/>
</dbReference>
<dbReference type="GO" id="GO:0016485">
    <property type="term" value="P:protein processing"/>
    <property type="evidence" value="ECO:0007669"/>
    <property type="project" value="TreeGrafter"/>
</dbReference>
<keyword evidence="3" id="KW-0813">Transport</keyword>
<keyword evidence="7" id="KW-0788">Thiol protease</keyword>
<organism evidence="14 15">
    <name type="scientific">Cynoglossus semilaevis</name>
    <name type="common">Tongue sole</name>
    <dbReference type="NCBI Taxonomy" id="244447"/>
    <lineage>
        <taxon>Eukaryota</taxon>
        <taxon>Metazoa</taxon>
        <taxon>Chordata</taxon>
        <taxon>Craniata</taxon>
        <taxon>Vertebrata</taxon>
        <taxon>Euteleostomi</taxon>
        <taxon>Actinopterygii</taxon>
        <taxon>Neopterygii</taxon>
        <taxon>Teleostei</taxon>
        <taxon>Neoteleostei</taxon>
        <taxon>Acanthomorphata</taxon>
        <taxon>Carangaria</taxon>
        <taxon>Pleuronectiformes</taxon>
        <taxon>Pleuronectoidei</taxon>
        <taxon>Cynoglossidae</taxon>
        <taxon>Cynoglossinae</taxon>
        <taxon>Cynoglossus</taxon>
    </lineage>
</organism>
<feature type="region of interest" description="Disordered" evidence="12">
    <location>
        <begin position="276"/>
        <end position="301"/>
    </location>
</feature>
<dbReference type="GO" id="GO:0000045">
    <property type="term" value="P:autophagosome assembly"/>
    <property type="evidence" value="ECO:0007669"/>
    <property type="project" value="TreeGrafter"/>
</dbReference>
<evidence type="ECO:0000313" key="15">
    <source>
        <dbReference type="Proteomes" id="UP000265120"/>
    </source>
</evidence>
<dbReference type="GeneID" id="103395436"/>
<dbReference type="GO" id="GO:0005737">
    <property type="term" value="C:cytoplasm"/>
    <property type="evidence" value="ECO:0007669"/>
    <property type="project" value="UniProtKB-SubCell"/>
</dbReference>
<dbReference type="GO" id="GO:0019786">
    <property type="term" value="F:protein-phosphatidylethanolamide deconjugating activity"/>
    <property type="evidence" value="ECO:0007669"/>
    <property type="project" value="InterPro"/>
</dbReference>
<feature type="domain" description="Peptidase C54 catalytic" evidence="13">
    <location>
        <begin position="78"/>
        <end position="419"/>
    </location>
</feature>
<dbReference type="CTD" id="84938"/>
<evidence type="ECO:0000256" key="2">
    <source>
        <dbReference type="ARBA" id="ARBA00010958"/>
    </source>
</evidence>
<dbReference type="EC" id="3.4.22.-" evidence="11"/>
<dbReference type="GO" id="GO:0015031">
    <property type="term" value="P:protein transport"/>
    <property type="evidence" value="ECO:0007669"/>
    <property type="project" value="UniProtKB-KW"/>
</dbReference>
<sequence>MENKSSDEVEKFKTKFLSAWHNVRYSWALKTKTSFSRNSPVLLLGKCYHFKAEASDAEDFTDICYEASDEDFVMGNVEAFRRDFASRVWLTYREDFPPLPGSTLTSDCGWGCMLRAGQMMLAQALILQFLGRDWTWSGALMLQPLDTETWTTTTAKRLVATLEASLQSSLRSSDPEPQAQAVGEEADTHLKELNHRRLVSWFGDSHMAQFGLHRLVRSSLTMGKQAGDWYGPAVVAHILKKAVEEATDPALACVAAYVSQDCTVYSADVIDSHRAPASGQSSADGSNASFPLHNSQPAPASGLPDDRAVIILVPVRLGGEKTNPEYFDFAKSILSLEYCIGIIGGKPKQACYFVGFQDDSLIYMDPHYCQSFVDVSTSDFPLQSYHCPSPKKMPFSKLDPSCTIGFYSRNVQDFERIQQELSKLLQPSVKEKYPAFTFVQGHGRDYDLSAGLTPEKIRDPRRTVTTAGDFVLL</sequence>
<evidence type="ECO:0000256" key="9">
    <source>
        <dbReference type="ARBA" id="ARBA00023006"/>
    </source>
</evidence>
<keyword evidence="8 11" id="KW-0653">Protein transport</keyword>
<dbReference type="InParanoid" id="A0A3P8WNS6"/>
<evidence type="ECO:0000256" key="12">
    <source>
        <dbReference type="SAM" id="MobiDB-lite"/>
    </source>
</evidence>
<evidence type="ECO:0000256" key="11">
    <source>
        <dbReference type="RuleBase" id="RU363115"/>
    </source>
</evidence>
<dbReference type="AlphaFoldDB" id="A0A3P8WNS6"/>
<evidence type="ECO:0000256" key="5">
    <source>
        <dbReference type="ARBA" id="ARBA00022670"/>
    </source>
</evidence>
<evidence type="ECO:0000256" key="8">
    <source>
        <dbReference type="ARBA" id="ARBA00022927"/>
    </source>
</evidence>
<dbReference type="InterPro" id="IPR005078">
    <property type="entry name" value="Peptidase_C54"/>
</dbReference>
<dbReference type="PANTHER" id="PTHR22624:SF38">
    <property type="entry name" value="CYSTEINE PROTEASE ATG4C"/>
    <property type="match status" value="1"/>
</dbReference>
<comment type="function">
    <text evidence="11">Cysteine protease that plays a key role in autophagy by mediating both proteolytic activation and delipidation of ATG8 family proteins.</text>
</comment>
<dbReference type="RefSeq" id="XP_008331374.1">
    <property type="nucleotide sequence ID" value="XM_008333152.3"/>
</dbReference>
<evidence type="ECO:0000256" key="7">
    <source>
        <dbReference type="ARBA" id="ARBA00022807"/>
    </source>
</evidence>
<evidence type="ECO:0000256" key="3">
    <source>
        <dbReference type="ARBA" id="ARBA00022448"/>
    </source>
</evidence>
<dbReference type="GeneTree" id="ENSGT00530000063000"/>
<evidence type="ECO:0000256" key="4">
    <source>
        <dbReference type="ARBA" id="ARBA00022490"/>
    </source>
</evidence>
<dbReference type="Proteomes" id="UP000265120">
    <property type="component" value="Chromosome 2"/>
</dbReference>
<dbReference type="InterPro" id="IPR038765">
    <property type="entry name" value="Papain-like_cys_pep_sf"/>
</dbReference>
<protein>
    <recommendedName>
        <fullName evidence="11">Cysteine protease</fullName>
        <ecNumber evidence="11">3.4.22.-</ecNumber>
    </recommendedName>
</protein>
<accession>A0A3P8WNS6</accession>
<name>A0A3P8WNS6_CYNSE</name>
<dbReference type="KEGG" id="csem:103395436"/>
<dbReference type="GO" id="GO:0035973">
    <property type="term" value="P:aggrephagy"/>
    <property type="evidence" value="ECO:0007669"/>
    <property type="project" value="TreeGrafter"/>
</dbReference>
<evidence type="ECO:0000313" key="14">
    <source>
        <dbReference type="Ensembl" id="ENSCSEP00000028142.1"/>
    </source>
</evidence>
<dbReference type="GO" id="GO:0000423">
    <property type="term" value="P:mitophagy"/>
    <property type="evidence" value="ECO:0007669"/>
    <property type="project" value="TreeGrafter"/>
</dbReference>
<reference evidence="14 15" key="1">
    <citation type="journal article" date="2014" name="Nat. Genet.">
        <title>Whole-genome sequence of a flatfish provides insights into ZW sex chromosome evolution and adaptation to a benthic lifestyle.</title>
        <authorList>
            <person name="Chen S."/>
            <person name="Zhang G."/>
            <person name="Shao C."/>
            <person name="Huang Q."/>
            <person name="Liu G."/>
            <person name="Zhang P."/>
            <person name="Song W."/>
            <person name="An N."/>
            <person name="Chalopin D."/>
            <person name="Volff J.N."/>
            <person name="Hong Y."/>
            <person name="Li Q."/>
            <person name="Sha Z."/>
            <person name="Zhou H."/>
            <person name="Xie M."/>
            <person name="Yu Q."/>
            <person name="Liu Y."/>
            <person name="Xiang H."/>
            <person name="Wang N."/>
            <person name="Wu K."/>
            <person name="Yang C."/>
            <person name="Zhou Q."/>
            <person name="Liao X."/>
            <person name="Yang L."/>
            <person name="Hu Q."/>
            <person name="Zhang J."/>
            <person name="Meng L."/>
            <person name="Jin L."/>
            <person name="Tian Y."/>
            <person name="Lian J."/>
            <person name="Yang J."/>
            <person name="Miao G."/>
            <person name="Liu S."/>
            <person name="Liang Z."/>
            <person name="Yan F."/>
            <person name="Li Y."/>
            <person name="Sun B."/>
            <person name="Zhang H."/>
            <person name="Zhang J."/>
            <person name="Zhu Y."/>
            <person name="Du M."/>
            <person name="Zhao Y."/>
            <person name="Schartl M."/>
            <person name="Tang Q."/>
            <person name="Wang J."/>
        </authorList>
    </citation>
    <scope>NUCLEOTIDE SEQUENCE</scope>
</reference>
<evidence type="ECO:0000256" key="6">
    <source>
        <dbReference type="ARBA" id="ARBA00022801"/>
    </source>
</evidence>
<evidence type="ECO:0000256" key="10">
    <source>
        <dbReference type="ARBA" id="ARBA00029362"/>
    </source>
</evidence>
<comment type="catalytic activity">
    <reaction evidence="10">
        <text>[protein]-C-terminal L-amino acid-glycyl-phosphatidylethanolamide + H2O = [protein]-C-terminal L-amino acid-glycine + a 1,2-diacyl-sn-glycero-3-phosphoethanolamine</text>
        <dbReference type="Rhea" id="RHEA:67548"/>
        <dbReference type="Rhea" id="RHEA-COMP:17323"/>
        <dbReference type="Rhea" id="RHEA-COMP:17324"/>
        <dbReference type="ChEBI" id="CHEBI:15377"/>
        <dbReference type="ChEBI" id="CHEBI:64612"/>
        <dbReference type="ChEBI" id="CHEBI:172940"/>
        <dbReference type="ChEBI" id="CHEBI:172941"/>
    </reaction>
    <physiologicalReaction direction="left-to-right" evidence="10">
        <dbReference type="Rhea" id="RHEA:67549"/>
    </physiologicalReaction>
</comment>
<dbReference type="GO" id="GO:0004197">
    <property type="term" value="F:cysteine-type endopeptidase activity"/>
    <property type="evidence" value="ECO:0007669"/>
    <property type="project" value="TreeGrafter"/>
</dbReference>
<dbReference type="Pfam" id="PF03416">
    <property type="entry name" value="Peptidase_C54"/>
    <property type="match status" value="1"/>
</dbReference>
<keyword evidence="9 11" id="KW-0072">Autophagy</keyword>
<dbReference type="PANTHER" id="PTHR22624">
    <property type="entry name" value="CYSTEINE PROTEASE ATG4"/>
    <property type="match status" value="1"/>
</dbReference>
<keyword evidence="6 11" id="KW-0378">Hydrolase</keyword>
<proteinExistence type="inferred from homology"/>
<dbReference type="Ensembl" id="ENSCSET00000028517.1">
    <property type="protein sequence ID" value="ENSCSEP00000028142.1"/>
    <property type="gene ID" value="ENSCSEG00000017978.1"/>
</dbReference>
<evidence type="ECO:0000256" key="1">
    <source>
        <dbReference type="ARBA" id="ARBA00004496"/>
    </source>
</evidence>
<dbReference type="OMA" id="KMAGDWY"/>
<reference evidence="14" key="2">
    <citation type="submission" date="2025-08" db="UniProtKB">
        <authorList>
            <consortium name="Ensembl"/>
        </authorList>
    </citation>
    <scope>IDENTIFICATION</scope>
</reference>
<keyword evidence="15" id="KW-1185">Reference proteome</keyword>
<reference evidence="14" key="3">
    <citation type="submission" date="2025-09" db="UniProtKB">
        <authorList>
            <consortium name="Ensembl"/>
        </authorList>
    </citation>
    <scope>IDENTIFICATION</scope>
</reference>
<evidence type="ECO:0000259" key="13">
    <source>
        <dbReference type="Pfam" id="PF03416"/>
    </source>
</evidence>
<dbReference type="InterPro" id="IPR046792">
    <property type="entry name" value="Peptidase_C54_cat"/>
</dbReference>
<comment type="subcellular location">
    <subcellularLocation>
        <location evidence="1 11">Cytoplasm</location>
    </subcellularLocation>
</comment>
<dbReference type="SUPFAM" id="SSF54001">
    <property type="entry name" value="Cysteine proteinases"/>
    <property type="match status" value="1"/>
</dbReference>
<feature type="compositionally biased region" description="Polar residues" evidence="12">
    <location>
        <begin position="278"/>
        <end position="298"/>
    </location>
</feature>
<keyword evidence="4 11" id="KW-0963">Cytoplasm</keyword>
<dbReference type="OrthoDB" id="2960936at2759"/>